<proteinExistence type="predicted"/>
<protein>
    <recommendedName>
        <fullName evidence="1">DUF6998 domain-containing protein</fullName>
    </recommendedName>
</protein>
<reference evidence="2" key="1">
    <citation type="submission" date="2016-03" db="EMBL/GenBank/DDBJ databases">
        <authorList>
            <person name="Ploux O."/>
        </authorList>
    </citation>
    <scope>NUCLEOTIDE SEQUENCE</scope>
    <source>
        <strain evidence="2">UC10</strain>
    </source>
</reference>
<gene>
    <name evidence="2" type="ORF">MHPYR_430051</name>
</gene>
<dbReference type="Pfam" id="PF22522">
    <property type="entry name" value="DUF6998"/>
    <property type="match status" value="1"/>
</dbReference>
<accession>A0A1Y5PFL5</accession>
<feature type="domain" description="DUF6998" evidence="1">
    <location>
        <begin position="40"/>
        <end position="129"/>
    </location>
</feature>
<organism evidence="2">
    <name type="scientific">uncultured Mycobacterium sp</name>
    <dbReference type="NCBI Taxonomy" id="171292"/>
    <lineage>
        <taxon>Bacteria</taxon>
        <taxon>Bacillati</taxon>
        <taxon>Actinomycetota</taxon>
        <taxon>Actinomycetes</taxon>
        <taxon>Mycobacteriales</taxon>
        <taxon>Mycobacteriaceae</taxon>
        <taxon>Mycobacterium</taxon>
        <taxon>environmental samples</taxon>
    </lineage>
</organism>
<evidence type="ECO:0000313" key="2">
    <source>
        <dbReference type="EMBL" id="SBS77462.1"/>
    </source>
</evidence>
<dbReference type="AlphaFoldDB" id="A0A1Y5PFL5"/>
<dbReference type="EMBL" id="FLQS01000038">
    <property type="protein sequence ID" value="SBS77462.1"/>
    <property type="molecule type" value="Genomic_DNA"/>
</dbReference>
<evidence type="ECO:0000259" key="1">
    <source>
        <dbReference type="Pfam" id="PF22522"/>
    </source>
</evidence>
<dbReference type="InterPro" id="IPR054267">
    <property type="entry name" value="DUF6998"/>
</dbReference>
<name>A0A1Y5PFL5_9MYCO</name>
<sequence length="181" mass="20282">MASYDADVATDLCPLSTNDVINLWADSTAEMKRRGIVRTRNVIGDLAETIAEAHLHGTRGSFSNKGWDLTTPDGERVQVKGLWRTSPTRTKLSAIRDSDYDWLMVIVFGPRFDLFGAFKAPRSFIEETYPFIARIGGRQPTVTQRFMAHPDVETMDIRTAYQRIIATSTQPLDEAGLPETT</sequence>